<feature type="region of interest" description="Disordered" evidence="6">
    <location>
        <begin position="214"/>
        <end position="237"/>
    </location>
</feature>
<keyword evidence="4" id="KW-0131">Cell cycle</keyword>
<dbReference type="GO" id="GO:0051301">
    <property type="term" value="P:cell division"/>
    <property type="evidence" value="ECO:0007669"/>
    <property type="project" value="UniProtKB-KW"/>
</dbReference>
<evidence type="ECO:0000259" key="8">
    <source>
        <dbReference type="SMART" id="SM01332"/>
    </source>
</evidence>
<evidence type="ECO:0000313" key="10">
    <source>
        <dbReference type="Proteomes" id="UP000799753"/>
    </source>
</evidence>
<reference evidence="9" key="1">
    <citation type="journal article" date="2020" name="Stud. Mycol.">
        <title>101 Dothideomycetes genomes: a test case for predicting lifestyles and emergence of pathogens.</title>
        <authorList>
            <person name="Haridas S."/>
            <person name="Albert R."/>
            <person name="Binder M."/>
            <person name="Bloem J."/>
            <person name="Labutti K."/>
            <person name="Salamov A."/>
            <person name="Andreopoulos B."/>
            <person name="Baker S."/>
            <person name="Barry K."/>
            <person name="Bills G."/>
            <person name="Bluhm B."/>
            <person name="Cannon C."/>
            <person name="Castanera R."/>
            <person name="Culley D."/>
            <person name="Daum C."/>
            <person name="Ezra D."/>
            <person name="Gonzalez J."/>
            <person name="Henrissat B."/>
            <person name="Kuo A."/>
            <person name="Liang C."/>
            <person name="Lipzen A."/>
            <person name="Lutzoni F."/>
            <person name="Magnuson J."/>
            <person name="Mondo S."/>
            <person name="Nolan M."/>
            <person name="Ohm R."/>
            <person name="Pangilinan J."/>
            <person name="Park H.-J."/>
            <person name="Ramirez L."/>
            <person name="Alfaro M."/>
            <person name="Sun H."/>
            <person name="Tritt A."/>
            <person name="Yoshinaga Y."/>
            <person name="Zwiers L.-H."/>
            <person name="Turgeon B."/>
            <person name="Goodwin S."/>
            <person name="Spatafora J."/>
            <person name="Crous P."/>
            <person name="Grigoriev I."/>
        </authorList>
    </citation>
    <scope>NUCLEOTIDE SEQUENCE</scope>
    <source>
        <strain evidence="9">CBS 473.64</strain>
    </source>
</reference>
<evidence type="ECO:0000256" key="1">
    <source>
        <dbReference type="ARBA" id="ARBA00006955"/>
    </source>
</evidence>
<dbReference type="SUPFAM" id="SSF47954">
    <property type="entry name" value="Cyclin-like"/>
    <property type="match status" value="2"/>
</dbReference>
<dbReference type="GO" id="GO:0044772">
    <property type="term" value="P:mitotic cell cycle phase transition"/>
    <property type="evidence" value="ECO:0007669"/>
    <property type="project" value="InterPro"/>
</dbReference>
<evidence type="ECO:0000259" key="7">
    <source>
        <dbReference type="SMART" id="SM00385"/>
    </source>
</evidence>
<dbReference type="Pfam" id="PF00134">
    <property type="entry name" value="Cyclin_N"/>
    <property type="match status" value="1"/>
</dbReference>
<evidence type="ECO:0000256" key="4">
    <source>
        <dbReference type="ARBA" id="ARBA00023306"/>
    </source>
</evidence>
<dbReference type="PANTHER" id="PTHR10177">
    <property type="entry name" value="CYCLINS"/>
    <property type="match status" value="1"/>
</dbReference>
<dbReference type="Proteomes" id="UP000799753">
    <property type="component" value="Unassembled WGS sequence"/>
</dbReference>
<dbReference type="InterPro" id="IPR013763">
    <property type="entry name" value="Cyclin-like_dom"/>
</dbReference>
<keyword evidence="2" id="KW-0132">Cell division</keyword>
<feature type="domain" description="Cyclin-like" evidence="7">
    <location>
        <begin position="382"/>
        <end position="463"/>
    </location>
</feature>
<feature type="compositionally biased region" description="Low complexity" evidence="6">
    <location>
        <begin position="86"/>
        <end position="97"/>
    </location>
</feature>
<dbReference type="OrthoDB" id="5590282at2759"/>
<evidence type="ECO:0000313" key="9">
    <source>
        <dbReference type="EMBL" id="KAF2637048.1"/>
    </source>
</evidence>
<evidence type="ECO:0000256" key="5">
    <source>
        <dbReference type="RuleBase" id="RU000383"/>
    </source>
</evidence>
<feature type="compositionally biased region" description="Basic and acidic residues" evidence="6">
    <location>
        <begin position="149"/>
        <end position="159"/>
    </location>
</feature>
<gene>
    <name evidence="9" type="ORF">P280DRAFT_521568</name>
</gene>
<sequence length="515" mass="57377">MAGNARSLRGRIVTNENDENAGSQRVTRAKAAAGPVDAAEVPKKALTTTKRSTTTTAAAQPKRRALANVSNVAKAEEASSKENKKPAASKASVAKAAQPTRVTKQSQANKTRPALGSRDKNAAAAELKRPAPASGSGIPHKRRQVANKPAKEVKEVKEVKDVKEEVKAEESENVVPPAKEVKATSTKAASKVESTKVASAKVETAKVESKKIESTKVVEPEAEPELQEPIPDLDAEDNDDPLMVSEYVVEIFEYLKQLEIATMANPKYMDDQNELEWKMRGILVDWLLEVHTRFRLLPETLFLAVNIIDRFLSTKIVQLDRLQLVGVTAMFIASKYEEVLSPHVQNFRHVADDGFTEEEILSAERFVLTALNYDLSYPNPMNFLRRISKADNYDIQTRTLGKYLLEIGCLDHRFIAYPPSQVAAASMYLARLVLERGPWDAVLTHYAGYSEEEIQPVLHLMIDYLSGPVQHDAFFKKYASKKFMKASIVLRRWSKEYVIQYGNMLQDSTESESQS</sequence>
<dbReference type="InterPro" id="IPR039361">
    <property type="entry name" value="Cyclin"/>
</dbReference>
<feature type="domain" description="Cyclin C-terminal" evidence="8">
    <location>
        <begin position="378"/>
        <end position="492"/>
    </location>
</feature>
<feature type="compositionally biased region" description="Polar residues" evidence="6">
    <location>
        <begin position="100"/>
        <end position="110"/>
    </location>
</feature>
<evidence type="ECO:0000256" key="2">
    <source>
        <dbReference type="ARBA" id="ARBA00022618"/>
    </source>
</evidence>
<dbReference type="InterPro" id="IPR006671">
    <property type="entry name" value="Cyclin_N"/>
</dbReference>
<dbReference type="CDD" id="cd20512">
    <property type="entry name" value="CYCLIN_CLBs_yeast_rpt2"/>
    <property type="match status" value="1"/>
</dbReference>
<keyword evidence="10" id="KW-1185">Reference proteome</keyword>
<proteinExistence type="inferred from homology"/>
<evidence type="ECO:0000256" key="3">
    <source>
        <dbReference type="ARBA" id="ARBA00023127"/>
    </source>
</evidence>
<comment type="similarity">
    <text evidence="1">Belongs to the cyclin family. Cyclin AB subfamily.</text>
</comment>
<dbReference type="InterPro" id="IPR036915">
    <property type="entry name" value="Cyclin-like_sf"/>
</dbReference>
<accession>A0A6A6RS16</accession>
<dbReference type="AlphaFoldDB" id="A0A6A6RS16"/>
<feature type="compositionally biased region" description="Low complexity" evidence="6">
    <location>
        <begin position="44"/>
        <end position="59"/>
    </location>
</feature>
<dbReference type="CDD" id="cd20568">
    <property type="entry name" value="CYCLIN_CLBs_yeast_rpt1"/>
    <property type="match status" value="1"/>
</dbReference>
<evidence type="ECO:0000256" key="6">
    <source>
        <dbReference type="SAM" id="MobiDB-lite"/>
    </source>
</evidence>
<keyword evidence="3 5" id="KW-0195">Cyclin</keyword>
<dbReference type="Pfam" id="PF02984">
    <property type="entry name" value="Cyclin_C"/>
    <property type="match status" value="1"/>
</dbReference>
<dbReference type="InterPro" id="IPR046965">
    <property type="entry name" value="Cyclin_A/B-like"/>
</dbReference>
<dbReference type="PIRSF" id="PIRSF001771">
    <property type="entry name" value="Cyclin_A_B_D_E"/>
    <property type="match status" value="1"/>
</dbReference>
<dbReference type="SMART" id="SM00385">
    <property type="entry name" value="CYCLIN"/>
    <property type="match status" value="2"/>
</dbReference>
<name>A0A6A6RS16_9PLEO</name>
<organism evidence="9 10">
    <name type="scientific">Massarina eburnea CBS 473.64</name>
    <dbReference type="NCBI Taxonomy" id="1395130"/>
    <lineage>
        <taxon>Eukaryota</taxon>
        <taxon>Fungi</taxon>
        <taxon>Dikarya</taxon>
        <taxon>Ascomycota</taxon>
        <taxon>Pezizomycotina</taxon>
        <taxon>Dothideomycetes</taxon>
        <taxon>Pleosporomycetidae</taxon>
        <taxon>Pleosporales</taxon>
        <taxon>Massarineae</taxon>
        <taxon>Massarinaceae</taxon>
        <taxon>Massarina</taxon>
    </lineage>
</organism>
<dbReference type="GO" id="GO:0016538">
    <property type="term" value="F:cyclin-dependent protein serine/threonine kinase regulator activity"/>
    <property type="evidence" value="ECO:0007669"/>
    <property type="project" value="InterPro"/>
</dbReference>
<dbReference type="InterPro" id="IPR048258">
    <property type="entry name" value="Cyclins_cyclin-box"/>
</dbReference>
<feature type="compositionally biased region" description="Acidic residues" evidence="6">
    <location>
        <begin position="220"/>
        <end position="237"/>
    </location>
</feature>
<dbReference type="PROSITE" id="PS00292">
    <property type="entry name" value="CYCLINS"/>
    <property type="match status" value="1"/>
</dbReference>
<feature type="compositionally biased region" description="Basic and acidic residues" evidence="6">
    <location>
        <begin position="74"/>
        <end position="85"/>
    </location>
</feature>
<dbReference type="EMBL" id="MU006795">
    <property type="protein sequence ID" value="KAF2637048.1"/>
    <property type="molecule type" value="Genomic_DNA"/>
</dbReference>
<feature type="domain" description="Cyclin-like" evidence="7">
    <location>
        <begin position="285"/>
        <end position="369"/>
    </location>
</feature>
<dbReference type="SMART" id="SM01332">
    <property type="entry name" value="Cyclin_C"/>
    <property type="match status" value="1"/>
</dbReference>
<feature type="compositionally biased region" description="Basic and acidic residues" evidence="6">
    <location>
        <begin position="117"/>
        <end position="129"/>
    </location>
</feature>
<dbReference type="FunFam" id="1.10.472.10:FF:000001">
    <property type="entry name" value="G2/mitotic-specific cyclin"/>
    <property type="match status" value="1"/>
</dbReference>
<feature type="region of interest" description="Disordered" evidence="6">
    <location>
        <begin position="1"/>
        <end position="159"/>
    </location>
</feature>
<protein>
    <submittedName>
        <fullName evidence="9">A/B/D/E cyclin</fullName>
    </submittedName>
</protein>
<dbReference type="Gene3D" id="1.10.472.10">
    <property type="entry name" value="Cyclin-like"/>
    <property type="match status" value="2"/>
</dbReference>
<dbReference type="FunFam" id="1.10.472.10:FF:000005">
    <property type="entry name" value="G2/mitotic-specific cyclin B"/>
    <property type="match status" value="1"/>
</dbReference>
<dbReference type="InterPro" id="IPR004367">
    <property type="entry name" value="Cyclin_C-dom"/>
</dbReference>